<feature type="signal peptide" evidence="2">
    <location>
        <begin position="1"/>
        <end position="28"/>
    </location>
</feature>
<dbReference type="Proteomes" id="UP001595796">
    <property type="component" value="Unassembled WGS sequence"/>
</dbReference>
<dbReference type="RefSeq" id="WP_114956637.1">
    <property type="nucleotide sequence ID" value="NZ_JBHSJF010000006.1"/>
</dbReference>
<keyword evidence="1" id="KW-0802">TPR repeat</keyword>
<accession>A0ABV9Z4L7</accession>
<feature type="chain" id="PRO_5046635134" evidence="2">
    <location>
        <begin position="29"/>
        <end position="178"/>
    </location>
</feature>
<dbReference type="EMBL" id="JBHSJF010000006">
    <property type="protein sequence ID" value="MFC5067781.1"/>
    <property type="molecule type" value="Genomic_DNA"/>
</dbReference>
<dbReference type="InterPro" id="IPR019734">
    <property type="entry name" value="TPR_rpt"/>
</dbReference>
<gene>
    <name evidence="3" type="ORF">ACFPFW_07095</name>
</gene>
<reference evidence="4" key="1">
    <citation type="journal article" date="2019" name="Int. J. Syst. Evol. Microbiol.">
        <title>The Global Catalogue of Microorganisms (GCM) 10K type strain sequencing project: providing services to taxonomists for standard genome sequencing and annotation.</title>
        <authorList>
            <consortium name="The Broad Institute Genomics Platform"/>
            <consortium name="The Broad Institute Genome Sequencing Center for Infectious Disease"/>
            <person name="Wu L."/>
            <person name="Ma J."/>
        </authorList>
    </citation>
    <scope>NUCLEOTIDE SEQUENCE [LARGE SCALE GENOMIC DNA]</scope>
    <source>
        <strain evidence="4">CGMCC 1.16444</strain>
    </source>
</reference>
<organism evidence="3 4">
    <name type="scientific">Flaviflagellibacter deserti</name>
    <dbReference type="NCBI Taxonomy" id="2267266"/>
    <lineage>
        <taxon>Bacteria</taxon>
        <taxon>Pseudomonadati</taxon>
        <taxon>Pseudomonadota</taxon>
        <taxon>Alphaproteobacteria</taxon>
        <taxon>Hyphomicrobiales</taxon>
        <taxon>Flaviflagellibacter</taxon>
    </lineage>
</organism>
<name>A0ABV9Z4L7_9HYPH</name>
<dbReference type="SUPFAM" id="SSF48452">
    <property type="entry name" value="TPR-like"/>
    <property type="match status" value="1"/>
</dbReference>
<comment type="caution">
    <text evidence="3">The sequence shown here is derived from an EMBL/GenBank/DDBJ whole genome shotgun (WGS) entry which is preliminary data.</text>
</comment>
<protein>
    <submittedName>
        <fullName evidence="3">Tetratricopeptide repeat protein</fullName>
    </submittedName>
</protein>
<evidence type="ECO:0000313" key="3">
    <source>
        <dbReference type="EMBL" id="MFC5067781.1"/>
    </source>
</evidence>
<evidence type="ECO:0000256" key="1">
    <source>
        <dbReference type="PROSITE-ProRule" id="PRU00339"/>
    </source>
</evidence>
<evidence type="ECO:0000256" key="2">
    <source>
        <dbReference type="SAM" id="SignalP"/>
    </source>
</evidence>
<dbReference type="Gene3D" id="1.25.40.10">
    <property type="entry name" value="Tetratricopeptide repeat domain"/>
    <property type="match status" value="1"/>
</dbReference>
<sequence length="178" mass="19398">MTAIPFHTVTALLLFGLLPFLTATGSRAAWTEREEEPVCEAGQLWDARNSVCIAAEGANLPDGNLLDYARALADAGRYQEALGVLDLLKAPETAKALNIRGFATRKLGRTAEGIAHYLKAVALDPDFPEAREYLGEAYVTTGRFDLAREQLAQIERICGRFCPEYVELAGEIGKAQAR</sequence>
<proteinExistence type="predicted"/>
<dbReference type="PROSITE" id="PS50005">
    <property type="entry name" value="TPR"/>
    <property type="match status" value="1"/>
</dbReference>
<feature type="repeat" description="TPR" evidence="1">
    <location>
        <begin position="94"/>
        <end position="127"/>
    </location>
</feature>
<keyword evidence="2" id="KW-0732">Signal</keyword>
<dbReference type="InterPro" id="IPR011990">
    <property type="entry name" value="TPR-like_helical_dom_sf"/>
</dbReference>
<dbReference type="Pfam" id="PF13414">
    <property type="entry name" value="TPR_11"/>
    <property type="match status" value="1"/>
</dbReference>
<evidence type="ECO:0000313" key="4">
    <source>
        <dbReference type="Proteomes" id="UP001595796"/>
    </source>
</evidence>
<dbReference type="SMART" id="SM00028">
    <property type="entry name" value="TPR"/>
    <property type="match status" value="2"/>
</dbReference>
<keyword evidence="4" id="KW-1185">Reference proteome</keyword>